<evidence type="ECO:0000313" key="3">
    <source>
        <dbReference type="Proteomes" id="UP000030669"/>
    </source>
</evidence>
<dbReference type="AlphaFoldDB" id="S7QL56"/>
<dbReference type="KEGG" id="gtr:GLOTRDRAFT_108764"/>
<protein>
    <submittedName>
        <fullName evidence="2">Uncharacterized protein</fullName>
    </submittedName>
</protein>
<organism evidence="2 3">
    <name type="scientific">Gloeophyllum trabeum (strain ATCC 11539 / FP-39264 / Madison 617)</name>
    <name type="common">Brown rot fungus</name>
    <dbReference type="NCBI Taxonomy" id="670483"/>
    <lineage>
        <taxon>Eukaryota</taxon>
        <taxon>Fungi</taxon>
        <taxon>Dikarya</taxon>
        <taxon>Basidiomycota</taxon>
        <taxon>Agaricomycotina</taxon>
        <taxon>Agaricomycetes</taxon>
        <taxon>Gloeophyllales</taxon>
        <taxon>Gloeophyllaceae</taxon>
        <taxon>Gloeophyllum</taxon>
    </lineage>
</organism>
<dbReference type="Proteomes" id="UP000030669">
    <property type="component" value="Unassembled WGS sequence"/>
</dbReference>
<dbReference type="GeneID" id="19298936"/>
<dbReference type="RefSeq" id="XP_007860510.1">
    <property type="nucleotide sequence ID" value="XM_007862319.1"/>
</dbReference>
<name>S7QL56_GLOTA</name>
<sequence>MGRWTQKDEDPYRLPEGMKRVAYDDYTETYYFLDSDGSIWAGVPGEEYGVMTRVRDTPDIVKGVLADSKGSQTEDFGKRVEDAPSVEETGDQETLVGDSDDDGEAEIGTVEDVPPLMSRLHPESPTSAHPTKEVASGTKRHLFPHYARLIREHKTITNVLRHLGRHPEDERDPERAAEDLATFLSACNHPSVTKTA</sequence>
<keyword evidence="3" id="KW-1185">Reference proteome</keyword>
<evidence type="ECO:0000256" key="1">
    <source>
        <dbReference type="SAM" id="MobiDB-lite"/>
    </source>
</evidence>
<proteinExistence type="predicted"/>
<dbReference type="EMBL" id="KB469296">
    <property type="protein sequence ID" value="EPQ60012.1"/>
    <property type="molecule type" value="Genomic_DNA"/>
</dbReference>
<dbReference type="OrthoDB" id="2107166at2759"/>
<accession>S7QL56</accession>
<gene>
    <name evidence="2" type="ORF">GLOTRDRAFT_108764</name>
</gene>
<reference evidence="2 3" key="1">
    <citation type="journal article" date="2012" name="Science">
        <title>The Paleozoic origin of enzymatic lignin decomposition reconstructed from 31 fungal genomes.</title>
        <authorList>
            <person name="Floudas D."/>
            <person name="Binder M."/>
            <person name="Riley R."/>
            <person name="Barry K."/>
            <person name="Blanchette R.A."/>
            <person name="Henrissat B."/>
            <person name="Martinez A.T."/>
            <person name="Otillar R."/>
            <person name="Spatafora J.W."/>
            <person name="Yadav J.S."/>
            <person name="Aerts A."/>
            <person name="Benoit I."/>
            <person name="Boyd A."/>
            <person name="Carlson A."/>
            <person name="Copeland A."/>
            <person name="Coutinho P.M."/>
            <person name="de Vries R.P."/>
            <person name="Ferreira P."/>
            <person name="Findley K."/>
            <person name="Foster B."/>
            <person name="Gaskell J."/>
            <person name="Glotzer D."/>
            <person name="Gorecki P."/>
            <person name="Heitman J."/>
            <person name="Hesse C."/>
            <person name="Hori C."/>
            <person name="Igarashi K."/>
            <person name="Jurgens J.A."/>
            <person name="Kallen N."/>
            <person name="Kersten P."/>
            <person name="Kohler A."/>
            <person name="Kuees U."/>
            <person name="Kumar T.K.A."/>
            <person name="Kuo A."/>
            <person name="LaButti K."/>
            <person name="Larrondo L.F."/>
            <person name="Lindquist E."/>
            <person name="Ling A."/>
            <person name="Lombard V."/>
            <person name="Lucas S."/>
            <person name="Lundell T."/>
            <person name="Martin R."/>
            <person name="McLaughlin D.J."/>
            <person name="Morgenstern I."/>
            <person name="Morin E."/>
            <person name="Murat C."/>
            <person name="Nagy L.G."/>
            <person name="Nolan M."/>
            <person name="Ohm R.A."/>
            <person name="Patyshakuliyeva A."/>
            <person name="Rokas A."/>
            <person name="Ruiz-Duenas F.J."/>
            <person name="Sabat G."/>
            <person name="Salamov A."/>
            <person name="Samejima M."/>
            <person name="Schmutz J."/>
            <person name="Slot J.C."/>
            <person name="St John F."/>
            <person name="Stenlid J."/>
            <person name="Sun H."/>
            <person name="Sun S."/>
            <person name="Syed K."/>
            <person name="Tsang A."/>
            <person name="Wiebenga A."/>
            <person name="Young D."/>
            <person name="Pisabarro A."/>
            <person name="Eastwood D.C."/>
            <person name="Martin F."/>
            <person name="Cullen D."/>
            <person name="Grigoriev I.V."/>
            <person name="Hibbett D.S."/>
        </authorList>
    </citation>
    <scope>NUCLEOTIDE SEQUENCE [LARGE SCALE GENOMIC DNA]</scope>
    <source>
        <strain evidence="2 3">ATCC 11539</strain>
    </source>
</reference>
<feature type="region of interest" description="Disordered" evidence="1">
    <location>
        <begin position="69"/>
        <end position="137"/>
    </location>
</feature>
<evidence type="ECO:0000313" key="2">
    <source>
        <dbReference type="EMBL" id="EPQ60012.1"/>
    </source>
</evidence>
<dbReference type="HOGENOM" id="CLU_1390374_0_0_1"/>